<protein>
    <submittedName>
        <fullName evidence="2">Uncharacterized protein</fullName>
    </submittedName>
</protein>
<keyword evidence="1" id="KW-0472">Membrane</keyword>
<keyword evidence="1" id="KW-0812">Transmembrane</keyword>
<feature type="transmembrane region" description="Helical" evidence="1">
    <location>
        <begin position="249"/>
        <end position="272"/>
    </location>
</feature>
<feature type="non-terminal residue" evidence="2">
    <location>
        <position position="1"/>
    </location>
</feature>
<comment type="caution">
    <text evidence="2">The sequence shown here is derived from an EMBL/GenBank/DDBJ whole genome shotgun (WGS) entry which is preliminary data.</text>
</comment>
<proteinExistence type="predicted"/>
<sequence>LSGEAAMQYDYYDTVDMLREKINSNIEYLSNIYAEGNNYHSPHTGYSVLDLAAEYKSLAEQELSVAERMIVENGITKNAWYLRNSLENKVTDAQYEIDLNHQKAETQKNLMSVYAEKNQQYLWNNNSSNNEDGNESSQVRENVERDEYYVQTKSVYDNLVLDYVKYRTDALNTEIDKQRYQNDINSFLDGFSDTALQNELETKLKTICESFSSLYERTKATIEDYNAYKSANSIECISGVVVQDQTSTVFYYTVSLAIALMLGVVISVLLGYMRYINGKKADSE</sequence>
<evidence type="ECO:0000313" key="2">
    <source>
        <dbReference type="EMBL" id="HIU49133.1"/>
    </source>
</evidence>
<evidence type="ECO:0000313" key="3">
    <source>
        <dbReference type="Proteomes" id="UP000824111"/>
    </source>
</evidence>
<evidence type="ECO:0000256" key="1">
    <source>
        <dbReference type="SAM" id="Phobius"/>
    </source>
</evidence>
<accession>A0A9D1S7A7</accession>
<name>A0A9D1S7A7_9FIRM</name>
<dbReference type="Proteomes" id="UP000824111">
    <property type="component" value="Unassembled WGS sequence"/>
</dbReference>
<keyword evidence="1" id="KW-1133">Transmembrane helix</keyword>
<dbReference type="EMBL" id="DVND01000182">
    <property type="protein sequence ID" value="HIU49133.1"/>
    <property type="molecule type" value="Genomic_DNA"/>
</dbReference>
<gene>
    <name evidence="2" type="ORF">IAB04_07185</name>
</gene>
<reference evidence="2" key="2">
    <citation type="journal article" date="2021" name="PeerJ">
        <title>Extensive microbial diversity within the chicken gut microbiome revealed by metagenomics and culture.</title>
        <authorList>
            <person name="Gilroy R."/>
            <person name="Ravi A."/>
            <person name="Getino M."/>
            <person name="Pursley I."/>
            <person name="Horton D.L."/>
            <person name="Alikhan N.F."/>
            <person name="Baker D."/>
            <person name="Gharbi K."/>
            <person name="Hall N."/>
            <person name="Watson M."/>
            <person name="Adriaenssens E.M."/>
            <person name="Foster-Nyarko E."/>
            <person name="Jarju S."/>
            <person name="Secka A."/>
            <person name="Antonio M."/>
            <person name="Oren A."/>
            <person name="Chaudhuri R.R."/>
            <person name="La Ragione R."/>
            <person name="Hildebrand F."/>
            <person name="Pallen M.J."/>
        </authorList>
    </citation>
    <scope>NUCLEOTIDE SEQUENCE</scope>
    <source>
        <strain evidence="2">ChiSjej4B22-9803</strain>
    </source>
</reference>
<dbReference type="AlphaFoldDB" id="A0A9D1S7A7"/>
<organism evidence="2 3">
    <name type="scientific">Candidatus Avimonoglobus intestinipullorum</name>
    <dbReference type="NCBI Taxonomy" id="2840699"/>
    <lineage>
        <taxon>Bacteria</taxon>
        <taxon>Bacillati</taxon>
        <taxon>Bacillota</taxon>
        <taxon>Clostridia</taxon>
        <taxon>Eubacteriales</taxon>
        <taxon>Candidatus Avimonoglobus</taxon>
    </lineage>
</organism>
<reference evidence="2" key="1">
    <citation type="submission" date="2020-10" db="EMBL/GenBank/DDBJ databases">
        <authorList>
            <person name="Gilroy R."/>
        </authorList>
    </citation>
    <scope>NUCLEOTIDE SEQUENCE</scope>
    <source>
        <strain evidence="2">ChiSjej4B22-9803</strain>
    </source>
</reference>